<dbReference type="EMBL" id="LR797313">
    <property type="protein sequence ID" value="CAB4202820.1"/>
    <property type="molecule type" value="Genomic_DNA"/>
</dbReference>
<proteinExistence type="predicted"/>
<evidence type="ECO:0000313" key="1">
    <source>
        <dbReference type="EMBL" id="CAB4177993.1"/>
    </source>
</evidence>
<gene>
    <name evidence="1" type="ORF">UFOVP1013_21</name>
    <name evidence="2" type="ORF">UFOVP1364_38</name>
    <name evidence="3" type="ORF">UFOVP1462_21</name>
    <name evidence="4" type="ORF">UFOVP1550_30</name>
</gene>
<protein>
    <submittedName>
        <fullName evidence="2">Uncharacterized protein</fullName>
    </submittedName>
</protein>
<sequence length="59" mass="6809">MGAVKNEYMEIVDEMYNVAEALVFAAEENEFDLMVMTLVECTAKLAVLTRRYHVLHERA</sequence>
<evidence type="ECO:0000313" key="2">
    <source>
        <dbReference type="EMBL" id="CAB4202820.1"/>
    </source>
</evidence>
<dbReference type="EMBL" id="LR798392">
    <property type="protein sequence ID" value="CAB5228728.1"/>
    <property type="molecule type" value="Genomic_DNA"/>
</dbReference>
<accession>A0A6J5S2I3</accession>
<dbReference type="EMBL" id="LR797410">
    <property type="protein sequence ID" value="CAB4214194.1"/>
    <property type="molecule type" value="Genomic_DNA"/>
</dbReference>
<reference evidence="2" key="1">
    <citation type="submission" date="2020-05" db="EMBL/GenBank/DDBJ databases">
        <authorList>
            <person name="Chiriac C."/>
            <person name="Salcher M."/>
            <person name="Ghai R."/>
            <person name="Kavagutti S V."/>
        </authorList>
    </citation>
    <scope>NUCLEOTIDE SEQUENCE</scope>
</reference>
<organism evidence="2">
    <name type="scientific">uncultured Caudovirales phage</name>
    <dbReference type="NCBI Taxonomy" id="2100421"/>
    <lineage>
        <taxon>Viruses</taxon>
        <taxon>Duplodnaviria</taxon>
        <taxon>Heunggongvirae</taxon>
        <taxon>Uroviricota</taxon>
        <taxon>Caudoviricetes</taxon>
        <taxon>Peduoviridae</taxon>
        <taxon>Maltschvirus</taxon>
        <taxon>Maltschvirus maltsch</taxon>
    </lineage>
</organism>
<evidence type="ECO:0000313" key="3">
    <source>
        <dbReference type="EMBL" id="CAB4214194.1"/>
    </source>
</evidence>
<dbReference type="EMBL" id="LR796960">
    <property type="protein sequence ID" value="CAB4177993.1"/>
    <property type="molecule type" value="Genomic_DNA"/>
</dbReference>
<name>A0A6J5S2I3_9CAUD</name>
<evidence type="ECO:0000313" key="4">
    <source>
        <dbReference type="EMBL" id="CAB5228728.1"/>
    </source>
</evidence>